<dbReference type="EMBL" id="AYKG01000032">
    <property type="protein sequence ID" value="ROO26887.1"/>
    <property type="molecule type" value="Genomic_DNA"/>
</dbReference>
<feature type="region of interest" description="Disordered" evidence="1">
    <location>
        <begin position="24"/>
        <end position="62"/>
    </location>
</feature>
<comment type="caution">
    <text evidence="2">The sequence shown here is derived from an EMBL/GenBank/DDBJ whole genome shotgun (WGS) entry which is preliminary data.</text>
</comment>
<dbReference type="OrthoDB" id="7067711at2"/>
<feature type="region of interest" description="Disordered" evidence="1">
    <location>
        <begin position="102"/>
        <end position="124"/>
    </location>
</feature>
<name>A0A423PMT2_9GAMM</name>
<sequence>MDLNVCRAIGLIAVAGALLTACVDNRPPPAHPGPYEQPVDAFDAARAPYDPTAGRDRANQPLTEDISQLREARNAYEQSQIMQAADARAEQADCRDDPNARLVRIQDGSGDPNAVYCQRGPGRQ</sequence>
<protein>
    <recommendedName>
        <fullName evidence="4">Lipoprotein</fullName>
    </recommendedName>
</protein>
<dbReference type="InParanoid" id="A0A423PMT2"/>
<accession>A0A423PMT2</accession>
<gene>
    <name evidence="2" type="ORF">SAJA_10430</name>
</gene>
<proteinExistence type="predicted"/>
<dbReference type="Proteomes" id="UP000285310">
    <property type="component" value="Unassembled WGS sequence"/>
</dbReference>
<reference evidence="2 3" key="1">
    <citation type="submission" date="2013-10" db="EMBL/GenBank/DDBJ databases">
        <title>Salinisphaera japonica YTM-1 Genome Sequencing.</title>
        <authorList>
            <person name="Lai Q."/>
            <person name="Li C."/>
            <person name="Shao Z."/>
        </authorList>
    </citation>
    <scope>NUCLEOTIDE SEQUENCE [LARGE SCALE GENOMIC DNA]</scope>
    <source>
        <strain evidence="2 3">YTM-1</strain>
    </source>
</reference>
<dbReference type="AlphaFoldDB" id="A0A423PMT2"/>
<organism evidence="2 3">
    <name type="scientific">Salinisphaera japonica YTM-1</name>
    <dbReference type="NCBI Taxonomy" id="1209778"/>
    <lineage>
        <taxon>Bacteria</taxon>
        <taxon>Pseudomonadati</taxon>
        <taxon>Pseudomonadota</taxon>
        <taxon>Gammaproteobacteria</taxon>
        <taxon>Salinisphaerales</taxon>
        <taxon>Salinisphaeraceae</taxon>
        <taxon>Salinisphaera</taxon>
    </lineage>
</organism>
<keyword evidence="3" id="KW-1185">Reference proteome</keyword>
<evidence type="ECO:0000256" key="1">
    <source>
        <dbReference type="SAM" id="MobiDB-lite"/>
    </source>
</evidence>
<evidence type="ECO:0008006" key="4">
    <source>
        <dbReference type="Google" id="ProtNLM"/>
    </source>
</evidence>
<evidence type="ECO:0000313" key="3">
    <source>
        <dbReference type="Proteomes" id="UP000285310"/>
    </source>
</evidence>
<dbReference type="RefSeq" id="WP_123658573.1">
    <property type="nucleotide sequence ID" value="NZ_AYKG01000032.1"/>
</dbReference>
<dbReference type="PROSITE" id="PS51257">
    <property type="entry name" value="PROKAR_LIPOPROTEIN"/>
    <property type="match status" value="1"/>
</dbReference>
<evidence type="ECO:0000313" key="2">
    <source>
        <dbReference type="EMBL" id="ROO26887.1"/>
    </source>
</evidence>